<evidence type="ECO:0000313" key="4">
    <source>
        <dbReference type="Proteomes" id="UP000792457"/>
    </source>
</evidence>
<keyword evidence="4" id="KW-1185">Reference proteome</keyword>
<dbReference type="AlphaFoldDB" id="A0A8K0KR59"/>
<evidence type="ECO:0000256" key="2">
    <source>
        <dbReference type="SAM" id="Phobius"/>
    </source>
</evidence>
<keyword evidence="2" id="KW-1133">Transmembrane helix</keyword>
<feature type="transmembrane region" description="Helical" evidence="2">
    <location>
        <begin position="38"/>
        <end position="57"/>
    </location>
</feature>
<keyword evidence="2" id="KW-0472">Membrane</keyword>
<reference evidence="3" key="1">
    <citation type="submission" date="2013-04" db="EMBL/GenBank/DDBJ databases">
        <authorList>
            <person name="Qu J."/>
            <person name="Murali S.C."/>
            <person name="Bandaranaike D."/>
            <person name="Bellair M."/>
            <person name="Blankenburg K."/>
            <person name="Chao H."/>
            <person name="Dinh H."/>
            <person name="Doddapaneni H."/>
            <person name="Downs B."/>
            <person name="Dugan-Rocha S."/>
            <person name="Elkadiri S."/>
            <person name="Gnanaolivu R.D."/>
            <person name="Hernandez B."/>
            <person name="Javaid M."/>
            <person name="Jayaseelan J.C."/>
            <person name="Lee S."/>
            <person name="Li M."/>
            <person name="Ming W."/>
            <person name="Munidasa M."/>
            <person name="Muniz J."/>
            <person name="Nguyen L."/>
            <person name="Ongeri F."/>
            <person name="Osuji N."/>
            <person name="Pu L.-L."/>
            <person name="Puazo M."/>
            <person name="Qu C."/>
            <person name="Quiroz J."/>
            <person name="Raj R."/>
            <person name="Weissenberger G."/>
            <person name="Xin Y."/>
            <person name="Zou X."/>
            <person name="Han Y."/>
            <person name="Richards S."/>
            <person name="Worley K."/>
            <person name="Muzny D."/>
            <person name="Gibbs R."/>
        </authorList>
    </citation>
    <scope>NUCLEOTIDE SEQUENCE</scope>
    <source>
        <strain evidence="3">Sampled in the wild</strain>
    </source>
</reference>
<evidence type="ECO:0000256" key="1">
    <source>
        <dbReference type="SAM" id="MobiDB-lite"/>
    </source>
</evidence>
<feature type="region of interest" description="Disordered" evidence="1">
    <location>
        <begin position="63"/>
        <end position="105"/>
    </location>
</feature>
<reference evidence="3" key="2">
    <citation type="submission" date="2017-10" db="EMBL/GenBank/DDBJ databases">
        <title>Ladona fulva Genome sequencing and assembly.</title>
        <authorList>
            <person name="Murali S."/>
            <person name="Richards S."/>
            <person name="Bandaranaike D."/>
            <person name="Bellair M."/>
            <person name="Blankenburg K."/>
            <person name="Chao H."/>
            <person name="Dinh H."/>
            <person name="Doddapaneni H."/>
            <person name="Dugan-Rocha S."/>
            <person name="Elkadiri S."/>
            <person name="Gnanaolivu R."/>
            <person name="Hernandez B."/>
            <person name="Skinner E."/>
            <person name="Javaid M."/>
            <person name="Lee S."/>
            <person name="Li M."/>
            <person name="Ming W."/>
            <person name="Munidasa M."/>
            <person name="Muniz J."/>
            <person name="Nguyen L."/>
            <person name="Hughes D."/>
            <person name="Osuji N."/>
            <person name="Pu L.-L."/>
            <person name="Puazo M."/>
            <person name="Qu C."/>
            <person name="Quiroz J."/>
            <person name="Raj R."/>
            <person name="Weissenberger G."/>
            <person name="Xin Y."/>
            <person name="Zou X."/>
            <person name="Han Y."/>
            <person name="Worley K."/>
            <person name="Muzny D."/>
            <person name="Gibbs R."/>
        </authorList>
    </citation>
    <scope>NUCLEOTIDE SEQUENCE</scope>
    <source>
        <strain evidence="3">Sampled in the wild</strain>
    </source>
</reference>
<name>A0A8K0KR59_LADFU</name>
<protein>
    <submittedName>
        <fullName evidence="3">Uncharacterized protein</fullName>
    </submittedName>
</protein>
<proteinExistence type="predicted"/>
<comment type="caution">
    <text evidence="3">The sequence shown here is derived from an EMBL/GenBank/DDBJ whole genome shotgun (WGS) entry which is preliminary data.</text>
</comment>
<organism evidence="3 4">
    <name type="scientific">Ladona fulva</name>
    <name type="common">Scarce chaser dragonfly</name>
    <name type="synonym">Libellula fulva</name>
    <dbReference type="NCBI Taxonomy" id="123851"/>
    <lineage>
        <taxon>Eukaryota</taxon>
        <taxon>Metazoa</taxon>
        <taxon>Ecdysozoa</taxon>
        <taxon>Arthropoda</taxon>
        <taxon>Hexapoda</taxon>
        <taxon>Insecta</taxon>
        <taxon>Pterygota</taxon>
        <taxon>Palaeoptera</taxon>
        <taxon>Odonata</taxon>
        <taxon>Epiprocta</taxon>
        <taxon>Anisoptera</taxon>
        <taxon>Libelluloidea</taxon>
        <taxon>Libellulidae</taxon>
        <taxon>Ladona</taxon>
    </lineage>
</organism>
<dbReference type="Proteomes" id="UP000792457">
    <property type="component" value="Unassembled WGS sequence"/>
</dbReference>
<keyword evidence="2" id="KW-0812">Transmembrane</keyword>
<accession>A0A8K0KR59</accession>
<dbReference type="EMBL" id="KZ309600">
    <property type="protein sequence ID" value="KAG8239337.1"/>
    <property type="molecule type" value="Genomic_DNA"/>
</dbReference>
<sequence length="126" mass="13792">MISQVYQGIGLNTQLLRLPAMRSFQLPKNIQLSVPQKVTVVSMTVGLALLGFLARYFRRKRHGVGPPANEEETNGTDRGTAKGKGRDSCRASGGRGSVFKSRSPNGACSAFHQFRAETTFWGHNLL</sequence>
<evidence type="ECO:0000313" key="3">
    <source>
        <dbReference type="EMBL" id="KAG8239337.1"/>
    </source>
</evidence>
<gene>
    <name evidence="3" type="ORF">J437_LFUL019085</name>
</gene>
<dbReference type="OrthoDB" id="8192689at2759"/>